<organism evidence="1 2">
    <name type="scientific">Bipolaris oryzae ATCC 44560</name>
    <dbReference type="NCBI Taxonomy" id="930090"/>
    <lineage>
        <taxon>Eukaryota</taxon>
        <taxon>Fungi</taxon>
        <taxon>Dikarya</taxon>
        <taxon>Ascomycota</taxon>
        <taxon>Pezizomycotina</taxon>
        <taxon>Dothideomycetes</taxon>
        <taxon>Pleosporomycetidae</taxon>
        <taxon>Pleosporales</taxon>
        <taxon>Pleosporineae</taxon>
        <taxon>Pleosporaceae</taxon>
        <taxon>Bipolaris</taxon>
    </lineage>
</organism>
<keyword evidence="2" id="KW-1185">Reference proteome</keyword>
<proteinExistence type="predicted"/>
<reference evidence="1 2" key="1">
    <citation type="journal article" date="2013" name="PLoS Genet.">
        <title>Comparative genome structure, secondary metabolite, and effector coding capacity across Cochliobolus pathogens.</title>
        <authorList>
            <person name="Condon B.J."/>
            <person name="Leng Y."/>
            <person name="Wu D."/>
            <person name="Bushley K.E."/>
            <person name="Ohm R.A."/>
            <person name="Otillar R."/>
            <person name="Martin J."/>
            <person name="Schackwitz W."/>
            <person name="Grimwood J."/>
            <person name="MohdZainudin N."/>
            <person name="Xue C."/>
            <person name="Wang R."/>
            <person name="Manning V.A."/>
            <person name="Dhillon B."/>
            <person name="Tu Z.J."/>
            <person name="Steffenson B.J."/>
            <person name="Salamov A."/>
            <person name="Sun H."/>
            <person name="Lowry S."/>
            <person name="LaButti K."/>
            <person name="Han J."/>
            <person name="Copeland A."/>
            <person name="Lindquist E."/>
            <person name="Barry K."/>
            <person name="Schmutz J."/>
            <person name="Baker S.E."/>
            <person name="Ciuffetti L.M."/>
            <person name="Grigoriev I.V."/>
            <person name="Zhong S."/>
            <person name="Turgeon B.G."/>
        </authorList>
    </citation>
    <scope>NUCLEOTIDE SEQUENCE [LARGE SCALE GENOMIC DNA]</scope>
    <source>
        <strain evidence="1 2">ATCC 44560</strain>
    </source>
</reference>
<dbReference type="EMBL" id="KI964146">
    <property type="protein sequence ID" value="EUC40678.1"/>
    <property type="molecule type" value="Genomic_DNA"/>
</dbReference>
<dbReference type="AlphaFoldDB" id="W6YT27"/>
<accession>W6YT27</accession>
<gene>
    <name evidence="1" type="ORF">COCMIDRAFT_108166</name>
</gene>
<name>W6YT27_COCMI</name>
<dbReference type="GeneID" id="19119195"/>
<feature type="non-terminal residue" evidence="1">
    <location>
        <position position="1"/>
    </location>
</feature>
<sequence>SSSLGSFSFSGIYASNVISRVWGCFVQHAILDWWRSTRKQKGLITIPWSEIIFNRRTALLRSGFIESKSFLLHVCLNINLTMKFIAAYPPVAVDMGRNLSTIVCLVAPNTKHD</sequence>
<protein>
    <submittedName>
        <fullName evidence="1">Uncharacterized protein</fullName>
    </submittedName>
</protein>
<dbReference type="RefSeq" id="XP_007692790.1">
    <property type="nucleotide sequence ID" value="XM_007694600.1"/>
</dbReference>
<dbReference type="Proteomes" id="UP000054032">
    <property type="component" value="Unassembled WGS sequence"/>
</dbReference>
<evidence type="ECO:0000313" key="1">
    <source>
        <dbReference type="EMBL" id="EUC40678.1"/>
    </source>
</evidence>
<dbReference type="HOGENOM" id="CLU_2139326_0_0_1"/>
<dbReference type="KEGG" id="bor:COCMIDRAFT_108166"/>
<evidence type="ECO:0000313" key="2">
    <source>
        <dbReference type="Proteomes" id="UP000054032"/>
    </source>
</evidence>